<dbReference type="InterPro" id="IPR046715">
    <property type="entry name" value="DUF6607"/>
</dbReference>
<evidence type="ECO:0000256" key="1">
    <source>
        <dbReference type="SAM" id="SignalP"/>
    </source>
</evidence>
<dbReference type="KEGG" id="hws:RNZ46_07610"/>
<dbReference type="AlphaFoldDB" id="A0AA97ER13"/>
<keyword evidence="1" id="KW-0732">Signal</keyword>
<sequence length="296" mass="35249">MKRLTLLPLLLLTFSLVTYGQTKKEKDQKAIKDMCGCYEIKFKYAETFSPNIAYEKAYDYRAHALEWAELITDKDDEISIQHLLVVNDTMVIKHWRQDWQFQNQNVFDYTAKNTWRVKELPKEHVKGQWAQKVYQVDDSPRYSGSATWVHVDGKRFWQNKTDAPLPRREYSKRSDYNIMARGNTVKLTDYGWLHEQDNDKIIRESGKDDALLAQEKGYNIYTKVADEKCKVARDWWKENNKVWKKVRQEWDNVFAENKEVKLKSKVDGKMLHQHLFALDNKASRKDIRTIINKFLN</sequence>
<evidence type="ECO:0000313" key="2">
    <source>
        <dbReference type="EMBL" id="WOD45124.1"/>
    </source>
</evidence>
<dbReference type="Pfam" id="PF20311">
    <property type="entry name" value="DUF6607"/>
    <property type="match status" value="1"/>
</dbReference>
<reference evidence="3" key="1">
    <citation type="submission" date="2024-06" db="EMBL/GenBank/DDBJ databases">
        <title>Hwangdonia haimaensis gen. nov., sp. nov., a member of the family Flavobacteriaceae isolated from the haima cold seep.</title>
        <authorList>
            <person name="Li J."/>
        </authorList>
    </citation>
    <scope>NUCLEOTIDE SEQUENCE [LARGE SCALE GENOMIC DNA]</scope>
    <source>
        <strain evidence="3">SCSIO 19198</strain>
    </source>
</reference>
<dbReference type="RefSeq" id="WP_316984780.1">
    <property type="nucleotide sequence ID" value="NZ_CP136521.1"/>
</dbReference>
<protein>
    <submittedName>
        <fullName evidence="2">DUF6607 family protein</fullName>
    </submittedName>
</protein>
<proteinExistence type="predicted"/>
<dbReference type="Proteomes" id="UP001302486">
    <property type="component" value="Chromosome"/>
</dbReference>
<evidence type="ECO:0000313" key="3">
    <source>
        <dbReference type="Proteomes" id="UP001302486"/>
    </source>
</evidence>
<organism evidence="2 3">
    <name type="scientific">Hwangdonia lutea</name>
    <dbReference type="NCBI Taxonomy" id="3075823"/>
    <lineage>
        <taxon>Bacteria</taxon>
        <taxon>Pseudomonadati</taxon>
        <taxon>Bacteroidota</taxon>
        <taxon>Flavobacteriia</taxon>
        <taxon>Flavobacteriales</taxon>
        <taxon>Flavobacteriaceae</taxon>
        <taxon>Hwangdonia</taxon>
    </lineage>
</organism>
<feature type="chain" id="PRO_5041690895" evidence="1">
    <location>
        <begin position="21"/>
        <end position="296"/>
    </location>
</feature>
<keyword evidence="3" id="KW-1185">Reference proteome</keyword>
<accession>A0AA97ER13</accession>
<name>A0AA97ER13_9FLAO</name>
<dbReference type="EMBL" id="CP136521">
    <property type="protein sequence ID" value="WOD45124.1"/>
    <property type="molecule type" value="Genomic_DNA"/>
</dbReference>
<gene>
    <name evidence="2" type="ORF">RNZ46_07610</name>
</gene>
<feature type="signal peptide" evidence="1">
    <location>
        <begin position="1"/>
        <end position="20"/>
    </location>
</feature>